<name>A0A6H1ZH70_9ZZZZ</name>
<dbReference type="EMBL" id="MT143472">
    <property type="protein sequence ID" value="QJA97203.1"/>
    <property type="molecule type" value="Genomic_DNA"/>
</dbReference>
<dbReference type="AlphaFoldDB" id="A0A6H1ZH70"/>
<evidence type="ECO:0000313" key="2">
    <source>
        <dbReference type="EMBL" id="QJA78093.1"/>
    </source>
</evidence>
<dbReference type="EMBL" id="MT144666">
    <property type="protein sequence ID" value="QJH96902.1"/>
    <property type="molecule type" value="Genomic_DNA"/>
</dbReference>
<dbReference type="EMBL" id="MT142320">
    <property type="protein sequence ID" value="QJA78093.1"/>
    <property type="molecule type" value="Genomic_DNA"/>
</dbReference>
<sequence length="111" mass="12476">MSENIFGFLSDTNNYLERVVGRYPEEGEFLVDTAKVSDGKQPYETAVAHPYFNEGKVVIVEAYPTKKAANKGHKKWVNIMTADELPKELVDCCNAHIADLCNLKPYPKIVV</sequence>
<protein>
    <submittedName>
        <fullName evidence="1">Uncharacterized protein</fullName>
    </submittedName>
</protein>
<dbReference type="EMBL" id="MT144022">
    <property type="protein sequence ID" value="QJA46809.1"/>
    <property type="molecule type" value="Genomic_DNA"/>
</dbReference>
<proteinExistence type="predicted"/>
<reference evidence="1" key="1">
    <citation type="submission" date="2020-03" db="EMBL/GenBank/DDBJ databases">
        <title>The deep terrestrial virosphere.</title>
        <authorList>
            <person name="Holmfeldt K."/>
            <person name="Nilsson E."/>
            <person name="Simone D."/>
            <person name="Lopez-Fernandez M."/>
            <person name="Wu X."/>
            <person name="de Brujin I."/>
            <person name="Lundin D."/>
            <person name="Andersson A."/>
            <person name="Bertilsson S."/>
            <person name="Dopson M."/>
        </authorList>
    </citation>
    <scope>NUCLEOTIDE SEQUENCE</scope>
    <source>
        <strain evidence="2">MM415A01139</strain>
        <strain evidence="3">MM415B06510</strain>
        <strain evidence="1">TM448A00527</strain>
        <strain evidence="4">TM448B00869</strain>
    </source>
</reference>
<evidence type="ECO:0000313" key="3">
    <source>
        <dbReference type="EMBL" id="QJA97203.1"/>
    </source>
</evidence>
<gene>
    <name evidence="2" type="ORF">MM415A01139_0011</name>
    <name evidence="3" type="ORF">MM415B06510_0004</name>
    <name evidence="1" type="ORF">TM448A00527_0015</name>
    <name evidence="4" type="ORF">TM448B00869_0028</name>
</gene>
<accession>A0A6H1ZH70</accession>
<organism evidence="1">
    <name type="scientific">viral metagenome</name>
    <dbReference type="NCBI Taxonomy" id="1070528"/>
    <lineage>
        <taxon>unclassified sequences</taxon>
        <taxon>metagenomes</taxon>
        <taxon>organismal metagenomes</taxon>
    </lineage>
</organism>
<evidence type="ECO:0000313" key="4">
    <source>
        <dbReference type="EMBL" id="QJH96902.1"/>
    </source>
</evidence>
<evidence type="ECO:0000313" key="1">
    <source>
        <dbReference type="EMBL" id="QJA46809.1"/>
    </source>
</evidence>